<evidence type="ECO:0000313" key="1">
    <source>
        <dbReference type="EMBL" id="MBD7962291.1"/>
    </source>
</evidence>
<dbReference type="EMBL" id="JACSQK010000011">
    <property type="protein sequence ID" value="MBD7962291.1"/>
    <property type="molecule type" value="Genomic_DNA"/>
</dbReference>
<dbReference type="Gene3D" id="2.10.70.10">
    <property type="entry name" value="Complement Module, domain 1"/>
    <property type="match status" value="1"/>
</dbReference>
<dbReference type="RefSeq" id="WP_191724705.1">
    <property type="nucleotide sequence ID" value="NZ_JACSQK010000011.1"/>
</dbReference>
<sequence length="71" mass="7616">MQATLSLPSARRTPVEQSVLADSAVSQPALAHDLSVDSEMLLRGKKSVSIVHNGATYRLQSTKLGKLILTK</sequence>
<comment type="caution">
    <text evidence="1">The sequence shown here is derived from an EMBL/GenBank/DDBJ whole genome shotgun (WGS) entry which is preliminary data.</text>
</comment>
<evidence type="ECO:0000313" key="2">
    <source>
        <dbReference type="Proteomes" id="UP000634919"/>
    </source>
</evidence>
<gene>
    <name evidence="1" type="ORF">H9646_17620</name>
</gene>
<dbReference type="Pfam" id="PF10636">
    <property type="entry name" value="hemP"/>
    <property type="match status" value="1"/>
</dbReference>
<organism evidence="1 2">
    <name type="scientific">Comamonas avium</name>
    <dbReference type="NCBI Taxonomy" id="2762231"/>
    <lineage>
        <taxon>Bacteria</taxon>
        <taxon>Pseudomonadati</taxon>
        <taxon>Pseudomonadota</taxon>
        <taxon>Betaproteobacteria</taxon>
        <taxon>Burkholderiales</taxon>
        <taxon>Comamonadaceae</taxon>
        <taxon>Comamonas</taxon>
    </lineage>
</organism>
<keyword evidence="2" id="KW-1185">Reference proteome</keyword>
<proteinExistence type="predicted"/>
<name>A0ABR8SFM5_9BURK</name>
<dbReference type="InterPro" id="IPR019600">
    <property type="entry name" value="Hemin_uptake_protein_HemP"/>
</dbReference>
<reference evidence="1 2" key="1">
    <citation type="submission" date="2020-08" db="EMBL/GenBank/DDBJ databases">
        <title>A Genomic Blueprint of the Chicken Gut Microbiome.</title>
        <authorList>
            <person name="Gilroy R."/>
            <person name="Ravi A."/>
            <person name="Getino M."/>
            <person name="Pursley I."/>
            <person name="Horton D.L."/>
            <person name="Alikhan N.-F."/>
            <person name="Baker D."/>
            <person name="Gharbi K."/>
            <person name="Hall N."/>
            <person name="Watson M."/>
            <person name="Adriaenssens E.M."/>
            <person name="Foster-Nyarko E."/>
            <person name="Jarju S."/>
            <person name="Secka A."/>
            <person name="Antonio M."/>
            <person name="Oren A."/>
            <person name="Chaudhuri R."/>
            <person name="La Ragione R.M."/>
            <person name="Hildebrand F."/>
            <person name="Pallen M.J."/>
        </authorList>
    </citation>
    <scope>NUCLEOTIDE SEQUENCE [LARGE SCALE GENOMIC DNA]</scope>
    <source>
        <strain evidence="1 2">Sa2CVA6</strain>
    </source>
</reference>
<protein>
    <submittedName>
        <fullName evidence="1">Hemin uptake protein HemP</fullName>
    </submittedName>
</protein>
<accession>A0ABR8SFM5</accession>
<dbReference type="Proteomes" id="UP000634919">
    <property type="component" value="Unassembled WGS sequence"/>
</dbReference>